<sequence length="413" mass="46852">MKVAVSTADSGRYFQQGTALHRILSEAPYLPRCSDNKTAARIRPREYAIRYPYMQVNRPGMVSWLVFDLDHSNPLIWEDEGLPAPNIIVSNRKNGHAHLFYAIPPVCTTESARSKPIAYMKAVYEAMAARLGADPSYSGPVAKTPDHPWWNTWEIHNAVYDLGELADYVDLAVKPLWGTGPDLDSVSHSRHCLLFEELRFYAYSIVNREREQGSFSSFNRLLEAYAFNKNNFRLRGFDMNLTAAQVKATVKSVARWTWDRYTGSSRCHRGMMRLDSSLPLRERQRLSAKRTHEARQKSTESRIRAACRLLLQQGLKLTQTSIAKLAKLSRQTVAKYLHICNEVSESSTNVISLDEVVMAPKAVKHGVHQIPAPRRGRQESSLLGGDLKSDDAKTRDVHSEDLSTRPVDWPLKE</sequence>
<feature type="compositionally biased region" description="Basic and acidic residues" evidence="1">
    <location>
        <begin position="387"/>
        <end position="403"/>
    </location>
</feature>
<dbReference type="EMBL" id="KJ411925">
    <property type="protein sequence ID" value="AIG56519.1"/>
    <property type="molecule type" value="Genomic_DNA"/>
</dbReference>
<dbReference type="RefSeq" id="WP_012512940.1">
    <property type="nucleotide sequence ID" value="NZ_CP020052.1"/>
</dbReference>
<dbReference type="Pfam" id="PF08708">
    <property type="entry name" value="PriCT_1"/>
    <property type="match status" value="1"/>
</dbReference>
<dbReference type="InterPro" id="IPR014820">
    <property type="entry name" value="PriCT_1"/>
</dbReference>
<dbReference type="Gene3D" id="1.10.340.50">
    <property type="match status" value="1"/>
</dbReference>
<evidence type="ECO:0000256" key="1">
    <source>
        <dbReference type="SAM" id="MobiDB-lite"/>
    </source>
</evidence>
<evidence type="ECO:0000313" key="5">
    <source>
        <dbReference type="EMBL" id="AJD76959.1"/>
    </source>
</evidence>
<protein>
    <submittedName>
        <fullName evidence="5">RepA</fullName>
    </submittedName>
    <submittedName>
        <fullName evidence="3">Replication protein A</fullName>
    </submittedName>
</protein>
<proteinExistence type="predicted"/>
<evidence type="ECO:0000313" key="3">
    <source>
        <dbReference type="EMBL" id="AIG56519.1"/>
    </source>
</evidence>
<name>A0A075TEY8_PROMI</name>
<dbReference type="PATRIC" id="fig|584.121.peg.1680"/>
<organism evidence="3">
    <name type="scientific">Proteus mirabilis</name>
    <dbReference type="NCBI Taxonomy" id="584"/>
    <lineage>
        <taxon>Bacteria</taxon>
        <taxon>Pseudomonadati</taxon>
        <taxon>Pseudomonadota</taxon>
        <taxon>Gammaproteobacteria</taxon>
        <taxon>Enterobacterales</taxon>
        <taxon>Morganellaceae</taxon>
        <taxon>Proteus</taxon>
    </lineage>
</organism>
<dbReference type="EMBL" id="KF856624">
    <property type="protein sequence ID" value="AJD76959.1"/>
    <property type="molecule type" value="Genomic_DNA"/>
</dbReference>
<dbReference type="EMBL" id="KJ439039">
    <property type="protein sequence ID" value="AIG56603.1"/>
    <property type="molecule type" value="Genomic_DNA"/>
</dbReference>
<reference evidence="3" key="1">
    <citation type="journal article" date="2014" name="J. Antimicrob. Chemother.">
        <title>Proteus genomic island 1 (PGI1), a new resistance genomic island from two Proteus mirabilis French clinical isolates.</title>
        <authorList>
            <person name="Siebor E."/>
            <person name="Neuwirth C."/>
        </authorList>
    </citation>
    <scope>NUCLEOTIDE SEQUENCE</scope>
    <source>
        <strain evidence="3">PmCHA</strain>
        <strain evidence="4">PmCHE</strain>
    </source>
</reference>
<dbReference type="AlphaFoldDB" id="A0A075TEY8"/>
<reference evidence="5" key="2">
    <citation type="journal article" date="2015" name="J. Antimicrob. Chemother.">
        <title>Integration of the blaNDM-1 carbapenemase gene into Proteus genomic island 1 (PGI1-PmPEL) in a Proteus mirabilis clinical isolate.</title>
        <authorList>
            <person name="Girlich D."/>
            <person name="Dortet L."/>
            <person name="Poirel L."/>
            <person name="Nordmann P."/>
        </authorList>
    </citation>
    <scope>NUCLEOTIDE SEQUENCE</scope>
    <source>
        <strain evidence="5">PEL</strain>
    </source>
</reference>
<dbReference type="InterPro" id="IPR004322">
    <property type="entry name" value="Plasmid_replicase_bac"/>
</dbReference>
<evidence type="ECO:0000313" key="4">
    <source>
        <dbReference type="EMBL" id="AIG56603.1"/>
    </source>
</evidence>
<accession>A0A075TEY8</accession>
<evidence type="ECO:0000259" key="2">
    <source>
        <dbReference type="Pfam" id="PF08708"/>
    </source>
</evidence>
<gene>
    <name evidence="3" type="primary">rep</name>
    <name evidence="5" type="synonym">repA</name>
</gene>
<dbReference type="Pfam" id="PF03090">
    <property type="entry name" value="Replicase"/>
    <property type="match status" value="1"/>
</dbReference>
<feature type="domain" description="Primase C-terminal 1" evidence="2">
    <location>
        <begin position="186"/>
        <end position="259"/>
    </location>
</feature>
<feature type="region of interest" description="Disordered" evidence="1">
    <location>
        <begin position="367"/>
        <end position="413"/>
    </location>
</feature>